<evidence type="ECO:0000313" key="8">
    <source>
        <dbReference type="Proteomes" id="UP000054870"/>
    </source>
</evidence>
<dbReference type="GO" id="GO:0006261">
    <property type="term" value="P:DNA-templated DNA replication"/>
    <property type="evidence" value="ECO:0007669"/>
    <property type="project" value="InterPro"/>
</dbReference>
<evidence type="ECO:0000256" key="2">
    <source>
        <dbReference type="ARBA" id="ARBA00011541"/>
    </source>
</evidence>
<keyword evidence="4" id="KW-0235">DNA replication</keyword>
<dbReference type="RefSeq" id="WP_235012260.1">
    <property type="nucleotide sequence ID" value="NZ_FCOF02000034.1"/>
</dbReference>
<dbReference type="Gene3D" id="3.30.420.10">
    <property type="entry name" value="Ribonuclease H-like superfamily/Ribonuclease H"/>
    <property type="match status" value="1"/>
</dbReference>
<dbReference type="EMBL" id="FCOF02000034">
    <property type="protein sequence ID" value="SAK83345.1"/>
    <property type="molecule type" value="Genomic_DNA"/>
</dbReference>
<dbReference type="InterPro" id="IPR036397">
    <property type="entry name" value="RNaseH_sf"/>
</dbReference>
<organism evidence="7 8">
    <name type="scientific">Caballeronia catudaia</name>
    <dbReference type="NCBI Taxonomy" id="1777136"/>
    <lineage>
        <taxon>Bacteria</taxon>
        <taxon>Pseudomonadati</taxon>
        <taxon>Pseudomonadota</taxon>
        <taxon>Betaproteobacteria</taxon>
        <taxon>Burkholderiales</taxon>
        <taxon>Burkholderiaceae</taxon>
        <taxon>Caballeronia</taxon>
    </lineage>
</organism>
<comment type="similarity">
    <text evidence="1">Belongs to the DNA polymerase type-A family.</text>
</comment>
<comment type="caution">
    <text evidence="7">The sequence shown here is derived from an EMBL/GenBank/DDBJ whole genome shotgun (WGS) entry which is preliminary data.</text>
</comment>
<evidence type="ECO:0000256" key="5">
    <source>
        <dbReference type="ARBA" id="ARBA00049244"/>
    </source>
</evidence>
<evidence type="ECO:0000256" key="4">
    <source>
        <dbReference type="ARBA" id="ARBA00022705"/>
    </source>
</evidence>
<dbReference type="InterPro" id="IPR012337">
    <property type="entry name" value="RNaseH-like_sf"/>
</dbReference>
<keyword evidence="8" id="KW-1185">Reference proteome</keyword>
<dbReference type="GO" id="GO:0003677">
    <property type="term" value="F:DNA binding"/>
    <property type="evidence" value="ECO:0007669"/>
    <property type="project" value="InterPro"/>
</dbReference>
<dbReference type="SUPFAM" id="SSF56672">
    <property type="entry name" value="DNA/RNA polymerases"/>
    <property type="match status" value="1"/>
</dbReference>
<gene>
    <name evidence="7" type="ORF">AWB75_05394</name>
</gene>
<dbReference type="GO" id="GO:0006302">
    <property type="term" value="P:double-strand break repair"/>
    <property type="evidence" value="ECO:0007669"/>
    <property type="project" value="TreeGrafter"/>
</dbReference>
<accession>A0A158CLW2</accession>
<evidence type="ECO:0000313" key="7">
    <source>
        <dbReference type="EMBL" id="SAK83345.1"/>
    </source>
</evidence>
<evidence type="ECO:0000259" key="6">
    <source>
        <dbReference type="SMART" id="SM00482"/>
    </source>
</evidence>
<dbReference type="PANTHER" id="PTHR10133">
    <property type="entry name" value="DNA POLYMERASE I"/>
    <property type="match status" value="1"/>
</dbReference>
<dbReference type="SUPFAM" id="SSF53098">
    <property type="entry name" value="Ribonuclease H-like"/>
    <property type="match status" value="1"/>
</dbReference>
<dbReference type="InterPro" id="IPR001098">
    <property type="entry name" value="DNA-dir_DNA_pol_A_palm_dom"/>
</dbReference>
<protein>
    <recommendedName>
        <fullName evidence="3">DNA-directed DNA polymerase</fullName>
        <ecNumber evidence="3">2.7.7.7</ecNumber>
    </recommendedName>
</protein>
<dbReference type="AlphaFoldDB" id="A0A158CLW2"/>
<sequence>MTDAPVSFMDTETYSATPIRHGIHRYAESAETLLIAWAGIDTAVRVWDVTAELMPERFRVEILDADAPIVAHNAAFERTLLAHTMPQLDIAPSRWRCTMARAYAHSLPGSLGTLAEVLGLPVDRQKDRAGLQLIRRFCMPQAANRTLRRKTRVTRPMEWQQFIEYCRQDVVVLREIWNRLPCWNMPANAFELAAWRLDQEICQRGVAVDMRLVEGAISAIEREQQRLAQRTREITHGEVGSTTQRDRLIRHIAHSYDIDLPDLTPATIERRIDDPDVPQGLRELLTIRLQASRSSTAKYKAIQRAVSADGRVRGLIQYCGASRTGRASGRIINPLNFLRPTLPQHEIELGIEALTSGCADLLFDDVMNLTANTMRGVIVAPAGKKLVVADLANIEGRVLAWLAGETWKLDAYRAFDAGEGPDVYKLAYAKSFGVRPDDVTKEQRQVGKVMELALGFGAGAAAFVAFAATYGIDLDVLAESAAPTLPADVLEEAIAFHEWCGRHKKATFGLSKKGFVVCDALKRMWRRAHPAITSYWRETEDQLRAAINAPATTHDCRRTRMRRDDNWLRVRLPSGRFLCYPSPRIDTTGVSYMGMNQYSRRWERVRTFGGKAVENLVQGVARDVFYHAAPIIEASGYEIVLHVYDEYVTEAPDREGFNDTHLCTLLSTTPAWADGLPLAASGFSGPRYRKG</sequence>
<reference evidence="7" key="1">
    <citation type="submission" date="2016-01" db="EMBL/GenBank/DDBJ databases">
        <authorList>
            <person name="Peeters C."/>
        </authorList>
    </citation>
    <scope>NUCLEOTIDE SEQUENCE [LARGE SCALE GENOMIC DNA]</scope>
    <source>
        <strain evidence="7">LMG 29318</strain>
    </source>
</reference>
<dbReference type="GO" id="GO:0003887">
    <property type="term" value="F:DNA-directed DNA polymerase activity"/>
    <property type="evidence" value="ECO:0007669"/>
    <property type="project" value="UniProtKB-EC"/>
</dbReference>
<proteinExistence type="inferred from homology"/>
<dbReference type="Pfam" id="PF00476">
    <property type="entry name" value="DNA_pol_A"/>
    <property type="match status" value="1"/>
</dbReference>
<name>A0A158CLW2_9BURK</name>
<comment type="catalytic activity">
    <reaction evidence="5">
        <text>DNA(n) + a 2'-deoxyribonucleoside 5'-triphosphate = DNA(n+1) + diphosphate</text>
        <dbReference type="Rhea" id="RHEA:22508"/>
        <dbReference type="Rhea" id="RHEA-COMP:17339"/>
        <dbReference type="Rhea" id="RHEA-COMP:17340"/>
        <dbReference type="ChEBI" id="CHEBI:33019"/>
        <dbReference type="ChEBI" id="CHEBI:61560"/>
        <dbReference type="ChEBI" id="CHEBI:173112"/>
        <dbReference type="EC" id="2.7.7.7"/>
    </reaction>
</comment>
<dbReference type="Gene3D" id="1.10.150.20">
    <property type="entry name" value="5' to 3' exonuclease, C-terminal subdomain"/>
    <property type="match status" value="1"/>
</dbReference>
<dbReference type="InterPro" id="IPR002298">
    <property type="entry name" value="DNA_polymerase_A"/>
</dbReference>
<comment type="subunit">
    <text evidence="2">Single-chain monomer with multiple functions.</text>
</comment>
<dbReference type="Proteomes" id="UP000054870">
    <property type="component" value="Unassembled WGS sequence"/>
</dbReference>
<dbReference type="InterPro" id="IPR043502">
    <property type="entry name" value="DNA/RNA_pol_sf"/>
</dbReference>
<dbReference type="Gene3D" id="3.30.70.370">
    <property type="match status" value="1"/>
</dbReference>
<dbReference type="EC" id="2.7.7.7" evidence="3"/>
<dbReference type="PANTHER" id="PTHR10133:SF27">
    <property type="entry name" value="DNA POLYMERASE NU"/>
    <property type="match status" value="1"/>
</dbReference>
<feature type="domain" description="DNA-directed DNA polymerase family A palm" evidence="6">
    <location>
        <begin position="371"/>
        <end position="655"/>
    </location>
</feature>
<evidence type="ECO:0000256" key="3">
    <source>
        <dbReference type="ARBA" id="ARBA00012417"/>
    </source>
</evidence>
<evidence type="ECO:0000256" key="1">
    <source>
        <dbReference type="ARBA" id="ARBA00007705"/>
    </source>
</evidence>
<dbReference type="SMART" id="SM00482">
    <property type="entry name" value="POLAc"/>
    <property type="match status" value="1"/>
</dbReference>